<reference evidence="2" key="1">
    <citation type="submission" date="2008-03" db="EMBL/GenBank/DDBJ databases">
        <title>Annotation of Ixodes scapularis.</title>
        <authorList>
            <consortium name="Ixodes scapularis Genome Project Consortium"/>
            <person name="Caler E."/>
            <person name="Hannick L.I."/>
            <person name="Bidwell S."/>
            <person name="Joardar V."/>
            <person name="Thiagarajan M."/>
            <person name="Amedeo P."/>
            <person name="Galinsky K.J."/>
            <person name="Schobel S."/>
            <person name="Inman J."/>
            <person name="Hostetler J."/>
            <person name="Miller J."/>
            <person name="Hammond M."/>
            <person name="Megy K."/>
            <person name="Lawson D."/>
            <person name="Kodira C."/>
            <person name="Sutton G."/>
            <person name="Meyer J."/>
            <person name="Hill C.A."/>
            <person name="Birren B."/>
            <person name="Nene V."/>
            <person name="Collins F."/>
            <person name="Alarcon-Chaidez F."/>
            <person name="Wikel S."/>
            <person name="Strausberg R."/>
        </authorList>
    </citation>
    <scope>NUCLEOTIDE SEQUENCE [LARGE SCALE GENOMIC DNA]</scope>
    <source>
        <strain evidence="2">Wikel</strain>
    </source>
</reference>
<dbReference type="VEuPathDB" id="VectorBase:ISCW011653"/>
<evidence type="ECO:0000313" key="2">
    <source>
        <dbReference type="Proteomes" id="UP000001555"/>
    </source>
</evidence>
<dbReference type="EnsemblMetazoa" id="ISCW011653-RA">
    <property type="protein sequence ID" value="ISCW011653-PA"/>
    <property type="gene ID" value="ISCW011653"/>
</dbReference>
<accession>A0A1S4LBK2</accession>
<name>A0A1S4LBK2_IXOSC</name>
<dbReference type="InParanoid" id="A0A1S4LBK2"/>
<reference evidence="1" key="2">
    <citation type="submission" date="2020-05" db="UniProtKB">
        <authorList>
            <consortium name="EnsemblMetazoa"/>
        </authorList>
    </citation>
    <scope>IDENTIFICATION</scope>
    <source>
        <strain evidence="1">wikel</strain>
    </source>
</reference>
<keyword evidence="2" id="KW-1185">Reference proteome</keyword>
<dbReference type="AlphaFoldDB" id="A0A1S4LBK2"/>
<dbReference type="Proteomes" id="UP000001555">
    <property type="component" value="Unassembled WGS sequence"/>
</dbReference>
<dbReference type="EMBL" id="ABJB010510889">
    <property type="status" value="NOT_ANNOTATED_CDS"/>
    <property type="molecule type" value="Genomic_DNA"/>
</dbReference>
<proteinExistence type="predicted"/>
<protein>
    <submittedName>
        <fullName evidence="1">Uncharacterized protein</fullName>
    </submittedName>
</protein>
<sequence>TNFKEKKKRKIIEKILALPHTETKVWSWETQNYARACDAARENLKEQEKKEKRKAAPSLVAI</sequence>
<organism evidence="1 2">
    <name type="scientific">Ixodes scapularis</name>
    <name type="common">Black-legged tick</name>
    <name type="synonym">Deer tick</name>
    <dbReference type="NCBI Taxonomy" id="6945"/>
    <lineage>
        <taxon>Eukaryota</taxon>
        <taxon>Metazoa</taxon>
        <taxon>Ecdysozoa</taxon>
        <taxon>Arthropoda</taxon>
        <taxon>Chelicerata</taxon>
        <taxon>Arachnida</taxon>
        <taxon>Acari</taxon>
        <taxon>Parasitiformes</taxon>
        <taxon>Ixodida</taxon>
        <taxon>Ixodoidea</taxon>
        <taxon>Ixodidae</taxon>
        <taxon>Ixodinae</taxon>
        <taxon>Ixodes</taxon>
    </lineage>
</organism>
<evidence type="ECO:0000313" key="1">
    <source>
        <dbReference type="EnsemblMetazoa" id="ISCW011653-PA"/>
    </source>
</evidence>